<feature type="domain" description="Glycerol-3-phosphate dehydrogenase NAD-dependent C-terminal" evidence="11">
    <location>
        <begin position="231"/>
        <end position="376"/>
    </location>
</feature>
<comment type="caution">
    <text evidence="12">The sequence shown here is derived from an EMBL/GenBank/DDBJ whole genome shotgun (WGS) entry which is preliminary data.</text>
</comment>
<dbReference type="RefSeq" id="XP_051442172.1">
    <property type="nucleotide sequence ID" value="XM_051590999.1"/>
</dbReference>
<evidence type="ECO:0000256" key="1">
    <source>
        <dbReference type="ARBA" id="ARBA00011009"/>
    </source>
</evidence>
<evidence type="ECO:0000256" key="4">
    <source>
        <dbReference type="ARBA" id="ARBA00048683"/>
    </source>
</evidence>
<keyword evidence="2 8" id="KW-0560">Oxidoreductase</keyword>
<sequence>MKHKAHLGIRSSLTRFTFPLHTPFLCIHQLFLISSFMSLHKVAIIGSGNWGSAIAKIVGENAQEHSNLFDRQVRMWVFQEQVDGRNLTDIINEKHENVKYLPGIKLPENVAAIPDLIEACQGADLLVFVLPHQFVGRVCTDLKGKLGKNARAISLIKGLAFHDNNISLFTDEIQNTLNVPTAALSGANIADEVAKEMFCETTIGSQTYEEDGELWFKLFNTAYFHVTVIEDSVSVQICGALKNVIAVGAGLCDGLKYGNNTKAAVIRRGLLEMRKFGKSFFGGVRTETFFQSCGVADLITTCLGGRNRKVSEAFVNSGKSIEELEQEMLNGQKLQGTTTAKEVHEFLKARNMTEDFPLMTTVYRIIYGGEPPETIVRDI</sequence>
<dbReference type="Gene3D" id="3.40.50.720">
    <property type="entry name" value="NAD(P)-binding Rossmann-like Domain"/>
    <property type="match status" value="1"/>
</dbReference>
<dbReference type="GO" id="GO:0042803">
    <property type="term" value="F:protein homodimerization activity"/>
    <property type="evidence" value="ECO:0007669"/>
    <property type="project" value="InterPro"/>
</dbReference>
<evidence type="ECO:0000256" key="6">
    <source>
        <dbReference type="PIRSR" id="PIRSR000114-2"/>
    </source>
</evidence>
<dbReference type="GO" id="GO:0046168">
    <property type="term" value="P:glycerol-3-phosphate catabolic process"/>
    <property type="evidence" value="ECO:0007669"/>
    <property type="project" value="UniProtKB-UniRule"/>
</dbReference>
<dbReference type="InterPro" id="IPR008927">
    <property type="entry name" value="6-PGluconate_DH-like_C_sf"/>
</dbReference>
<dbReference type="Gene3D" id="1.10.1040.10">
    <property type="entry name" value="N-(1-d-carboxylethyl)-l-norvaline Dehydrogenase, domain 2"/>
    <property type="match status" value="1"/>
</dbReference>
<dbReference type="PANTHER" id="PTHR11728:SF8">
    <property type="entry name" value="GLYCEROL-3-PHOSPHATE DEHYDROGENASE [NAD(+)]-RELATED"/>
    <property type="match status" value="1"/>
</dbReference>
<keyword evidence="3 7" id="KW-0520">NAD</keyword>
<dbReference type="EC" id="1.1.1.8" evidence="9"/>
<dbReference type="PRINTS" id="PR00077">
    <property type="entry name" value="GPDHDRGNASE"/>
</dbReference>
<dbReference type="GO" id="GO:0005634">
    <property type="term" value="C:nucleus"/>
    <property type="evidence" value="ECO:0007669"/>
    <property type="project" value="TreeGrafter"/>
</dbReference>
<feature type="binding site" evidence="6">
    <location>
        <position position="157"/>
    </location>
    <ligand>
        <name>substrate</name>
    </ligand>
</feature>
<evidence type="ECO:0000256" key="3">
    <source>
        <dbReference type="ARBA" id="ARBA00023027"/>
    </source>
</evidence>
<feature type="binding site" evidence="7">
    <location>
        <position position="306"/>
    </location>
    <ligand>
        <name>NAD(+)</name>
        <dbReference type="ChEBI" id="CHEBI:57540"/>
    </ligand>
</feature>
<reference evidence="12" key="2">
    <citation type="journal article" date="2022" name="Proc. Natl. Acad. Sci. U.S.A.">
        <title>Diploid-dominant life cycles characterize the early evolution of Fungi.</title>
        <authorList>
            <person name="Amses K.R."/>
            <person name="Simmons D.R."/>
            <person name="Longcore J.E."/>
            <person name="Mondo S.J."/>
            <person name="Seto K."/>
            <person name="Jeronimo G.H."/>
            <person name="Bonds A.E."/>
            <person name="Quandt C.A."/>
            <person name="Davis W.J."/>
            <person name="Chang Y."/>
            <person name="Federici B.A."/>
            <person name="Kuo A."/>
            <person name="LaButti K."/>
            <person name="Pangilinan J."/>
            <person name="Andreopoulos W."/>
            <person name="Tritt A."/>
            <person name="Riley R."/>
            <person name="Hundley H."/>
            <person name="Johnson J."/>
            <person name="Lipzen A."/>
            <person name="Barry K."/>
            <person name="Lang B.F."/>
            <person name="Cuomo C.A."/>
            <person name="Buchler N.E."/>
            <person name="Grigoriev I.V."/>
            <person name="Spatafora J.W."/>
            <person name="Stajich J.E."/>
            <person name="James T.Y."/>
        </authorList>
    </citation>
    <scope>NUCLEOTIDE SEQUENCE</scope>
    <source>
        <strain evidence="12">AG</strain>
    </source>
</reference>
<dbReference type="FunFam" id="1.10.1040.10:FF:000004">
    <property type="entry name" value="Glycerol-3-phosphate dehydrogenase [NAD(+)]"/>
    <property type="match status" value="1"/>
</dbReference>
<dbReference type="InterPro" id="IPR036291">
    <property type="entry name" value="NAD(P)-bd_dom_sf"/>
</dbReference>
<evidence type="ECO:0000256" key="5">
    <source>
        <dbReference type="PIRSR" id="PIRSR000114-1"/>
    </source>
</evidence>
<dbReference type="GeneID" id="75916342"/>
<dbReference type="PROSITE" id="PS00957">
    <property type="entry name" value="NAD_G3PDH"/>
    <property type="match status" value="1"/>
</dbReference>
<organism evidence="12 13">
    <name type="scientific">Umbelopsis ramanniana AG</name>
    <dbReference type="NCBI Taxonomy" id="1314678"/>
    <lineage>
        <taxon>Eukaryota</taxon>
        <taxon>Fungi</taxon>
        <taxon>Fungi incertae sedis</taxon>
        <taxon>Mucoromycota</taxon>
        <taxon>Mucoromycotina</taxon>
        <taxon>Umbelopsidomycetes</taxon>
        <taxon>Umbelopsidales</taxon>
        <taxon>Umbelopsidaceae</taxon>
        <taxon>Umbelopsis</taxon>
    </lineage>
</organism>
<dbReference type="Proteomes" id="UP001206595">
    <property type="component" value="Unassembled WGS sequence"/>
</dbReference>
<accession>A0AAD5E428</accession>
<comment type="similarity">
    <text evidence="1 8">Belongs to the NAD-dependent glycerol-3-phosphate dehydrogenase family.</text>
</comment>
<feature type="binding site" evidence="6">
    <location>
        <begin position="306"/>
        <end position="307"/>
    </location>
    <ligand>
        <name>substrate</name>
    </ligand>
</feature>
<reference evidence="12" key="1">
    <citation type="submission" date="2021-06" db="EMBL/GenBank/DDBJ databases">
        <authorList>
            <consortium name="DOE Joint Genome Institute"/>
            <person name="Mondo S.J."/>
            <person name="Amses K.R."/>
            <person name="Simmons D.R."/>
            <person name="Longcore J.E."/>
            <person name="Seto K."/>
            <person name="Alves G.H."/>
            <person name="Bonds A.E."/>
            <person name="Quandt C.A."/>
            <person name="Davis W.J."/>
            <person name="Chang Y."/>
            <person name="Letcher P.M."/>
            <person name="Powell M.J."/>
            <person name="Kuo A."/>
            <person name="Labutti K."/>
            <person name="Pangilinan J."/>
            <person name="Andreopoulos W."/>
            <person name="Tritt A."/>
            <person name="Riley R."/>
            <person name="Hundley H."/>
            <person name="Johnson J."/>
            <person name="Lipzen A."/>
            <person name="Barry K."/>
            <person name="Berbee M.L."/>
            <person name="Buchler N.E."/>
            <person name="Grigoriev I.V."/>
            <person name="Spatafora J.W."/>
            <person name="Stajich J.E."/>
            <person name="James T.Y."/>
        </authorList>
    </citation>
    <scope>NUCLEOTIDE SEQUENCE</scope>
    <source>
        <strain evidence="12">AG</strain>
    </source>
</reference>
<evidence type="ECO:0000256" key="9">
    <source>
        <dbReference type="RuleBase" id="RU361243"/>
    </source>
</evidence>
<dbReference type="EMBL" id="MU620944">
    <property type="protein sequence ID" value="KAI8577168.1"/>
    <property type="molecule type" value="Genomic_DNA"/>
</dbReference>
<evidence type="ECO:0000259" key="11">
    <source>
        <dbReference type="Pfam" id="PF07479"/>
    </source>
</evidence>
<dbReference type="GO" id="GO:0005829">
    <property type="term" value="C:cytosol"/>
    <property type="evidence" value="ECO:0007669"/>
    <property type="project" value="TreeGrafter"/>
</dbReference>
<dbReference type="InterPro" id="IPR017751">
    <property type="entry name" value="G3P_DH_NAD-dep_euk"/>
</dbReference>
<feature type="binding site" evidence="7">
    <location>
        <begin position="46"/>
        <end position="51"/>
    </location>
    <ligand>
        <name>NAD(+)</name>
        <dbReference type="ChEBI" id="CHEBI:57540"/>
    </ligand>
</feature>
<dbReference type="PANTHER" id="PTHR11728">
    <property type="entry name" value="GLYCEROL-3-PHOSPHATE DEHYDROGENASE"/>
    <property type="match status" value="1"/>
</dbReference>
<dbReference type="Pfam" id="PF07479">
    <property type="entry name" value="NAD_Gly3P_dh_C"/>
    <property type="match status" value="1"/>
</dbReference>
<feature type="binding site" evidence="7">
    <location>
        <position position="134"/>
    </location>
    <ligand>
        <name>NAD(+)</name>
        <dbReference type="ChEBI" id="CHEBI:57540"/>
    </ligand>
</feature>
<feature type="binding site" evidence="7">
    <location>
        <position position="78"/>
    </location>
    <ligand>
        <name>NAD(+)</name>
        <dbReference type="ChEBI" id="CHEBI:57540"/>
    </ligand>
</feature>
<dbReference type="SUPFAM" id="SSF48179">
    <property type="entry name" value="6-phosphogluconate dehydrogenase C-terminal domain-like"/>
    <property type="match status" value="1"/>
</dbReference>
<protein>
    <recommendedName>
        <fullName evidence="9">Glycerol-3-phosphate dehydrogenase [NAD(+)]</fullName>
        <ecNumber evidence="9">1.1.1.8</ecNumber>
    </recommendedName>
</protein>
<evidence type="ECO:0000259" key="10">
    <source>
        <dbReference type="Pfam" id="PF01210"/>
    </source>
</evidence>
<dbReference type="GO" id="GO:0141152">
    <property type="term" value="F:glycerol-3-phosphate dehydrogenase (NAD+) activity"/>
    <property type="evidence" value="ECO:0007669"/>
    <property type="project" value="UniProtKB-UniRule"/>
</dbReference>
<comment type="catalytic activity">
    <reaction evidence="4 9">
        <text>sn-glycerol 3-phosphate + NAD(+) = dihydroxyacetone phosphate + NADH + H(+)</text>
        <dbReference type="Rhea" id="RHEA:11092"/>
        <dbReference type="ChEBI" id="CHEBI:15378"/>
        <dbReference type="ChEBI" id="CHEBI:57540"/>
        <dbReference type="ChEBI" id="CHEBI:57597"/>
        <dbReference type="ChEBI" id="CHEBI:57642"/>
        <dbReference type="ChEBI" id="CHEBI:57945"/>
        <dbReference type="EC" id="1.1.1.8"/>
    </reaction>
</comment>
<evidence type="ECO:0000256" key="7">
    <source>
        <dbReference type="PIRSR" id="PIRSR000114-3"/>
    </source>
</evidence>
<dbReference type="InterPro" id="IPR006109">
    <property type="entry name" value="G3P_DH_NAD-dep_C"/>
</dbReference>
<dbReference type="PIRSF" id="PIRSF000114">
    <property type="entry name" value="Glycerol-3-P_dh"/>
    <property type="match status" value="1"/>
</dbReference>
<feature type="binding site" evidence="7">
    <location>
        <position position="335"/>
    </location>
    <ligand>
        <name>NAD(+)</name>
        <dbReference type="ChEBI" id="CHEBI:57540"/>
    </ligand>
</feature>
<dbReference type="InterPro" id="IPR006168">
    <property type="entry name" value="G3P_DH_NAD-dep"/>
</dbReference>
<dbReference type="GO" id="GO:0051287">
    <property type="term" value="F:NAD binding"/>
    <property type="evidence" value="ECO:0007669"/>
    <property type="project" value="UniProtKB-UniRule"/>
</dbReference>
<name>A0AAD5E428_UMBRA</name>
<dbReference type="GO" id="GO:0005975">
    <property type="term" value="P:carbohydrate metabolic process"/>
    <property type="evidence" value="ECO:0007669"/>
    <property type="project" value="InterPro"/>
</dbReference>
<dbReference type="AlphaFoldDB" id="A0AAD5E428"/>
<evidence type="ECO:0000256" key="8">
    <source>
        <dbReference type="RuleBase" id="RU000437"/>
    </source>
</evidence>
<dbReference type="NCBIfam" id="TIGR03376">
    <property type="entry name" value="glycerol3P_DH"/>
    <property type="match status" value="1"/>
</dbReference>
<feature type="active site" description="Proton acceptor" evidence="5">
    <location>
        <position position="242"/>
    </location>
</feature>
<gene>
    <name evidence="12" type="ORF">K450DRAFT_253176</name>
</gene>
<evidence type="ECO:0000313" key="12">
    <source>
        <dbReference type="EMBL" id="KAI8577168.1"/>
    </source>
</evidence>
<dbReference type="Pfam" id="PF01210">
    <property type="entry name" value="NAD_Gly3P_dh_N"/>
    <property type="match status" value="1"/>
</dbReference>
<keyword evidence="13" id="KW-1185">Reference proteome</keyword>
<feature type="domain" description="Glycerol-3-phosphate dehydrogenase NAD-dependent N-terminal" evidence="10">
    <location>
        <begin position="41"/>
        <end position="208"/>
    </location>
</feature>
<feature type="binding site" evidence="7">
    <location>
        <position position="333"/>
    </location>
    <ligand>
        <name>NAD(+)</name>
        <dbReference type="ChEBI" id="CHEBI:57540"/>
    </ligand>
</feature>
<dbReference type="InterPro" id="IPR011128">
    <property type="entry name" value="G3P_DH_NAD-dep_N"/>
</dbReference>
<dbReference type="SUPFAM" id="SSF51735">
    <property type="entry name" value="NAD(P)-binding Rossmann-fold domains"/>
    <property type="match status" value="1"/>
</dbReference>
<feature type="binding site" evidence="7">
    <location>
        <position position="190"/>
    </location>
    <ligand>
        <name>NAD(+)</name>
        <dbReference type="ChEBI" id="CHEBI:57540"/>
    </ligand>
</feature>
<dbReference type="InterPro" id="IPR013328">
    <property type="entry name" value="6PGD_dom2"/>
</dbReference>
<evidence type="ECO:0000313" key="13">
    <source>
        <dbReference type="Proteomes" id="UP001206595"/>
    </source>
</evidence>
<proteinExistence type="inferred from homology"/>
<evidence type="ECO:0000256" key="2">
    <source>
        <dbReference type="ARBA" id="ARBA00023002"/>
    </source>
</evidence>
<dbReference type="FunFam" id="3.40.50.720:FF:000365">
    <property type="entry name" value="Glycerol-3-phosphate dehydrogenase [NAD(+)]"/>
    <property type="match status" value="1"/>
</dbReference>